<keyword evidence="2" id="KW-1185">Reference proteome</keyword>
<evidence type="ECO:0000313" key="2">
    <source>
        <dbReference type="Proteomes" id="UP000814033"/>
    </source>
</evidence>
<comment type="caution">
    <text evidence="1">The sequence shown here is derived from an EMBL/GenBank/DDBJ whole genome shotgun (WGS) entry which is preliminary data.</text>
</comment>
<gene>
    <name evidence="1" type="ORF">FA95DRAFT_1491317</name>
</gene>
<dbReference type="Proteomes" id="UP000814033">
    <property type="component" value="Unassembled WGS sequence"/>
</dbReference>
<accession>A0ACB8RXE3</accession>
<reference evidence="1" key="2">
    <citation type="journal article" date="2022" name="New Phytol.">
        <title>Evolutionary transition to the ectomycorrhizal habit in the genomes of a hyperdiverse lineage of mushroom-forming fungi.</title>
        <authorList>
            <person name="Looney B."/>
            <person name="Miyauchi S."/>
            <person name="Morin E."/>
            <person name="Drula E."/>
            <person name="Courty P.E."/>
            <person name="Kohler A."/>
            <person name="Kuo A."/>
            <person name="LaButti K."/>
            <person name="Pangilinan J."/>
            <person name="Lipzen A."/>
            <person name="Riley R."/>
            <person name="Andreopoulos W."/>
            <person name="He G."/>
            <person name="Johnson J."/>
            <person name="Nolan M."/>
            <person name="Tritt A."/>
            <person name="Barry K.W."/>
            <person name="Grigoriev I.V."/>
            <person name="Nagy L.G."/>
            <person name="Hibbett D."/>
            <person name="Henrissat B."/>
            <person name="Matheny P.B."/>
            <person name="Labbe J."/>
            <person name="Martin F.M."/>
        </authorList>
    </citation>
    <scope>NUCLEOTIDE SEQUENCE</scope>
    <source>
        <strain evidence="1">FP105234-sp</strain>
    </source>
</reference>
<organism evidence="1 2">
    <name type="scientific">Auriscalpium vulgare</name>
    <dbReference type="NCBI Taxonomy" id="40419"/>
    <lineage>
        <taxon>Eukaryota</taxon>
        <taxon>Fungi</taxon>
        <taxon>Dikarya</taxon>
        <taxon>Basidiomycota</taxon>
        <taxon>Agaricomycotina</taxon>
        <taxon>Agaricomycetes</taxon>
        <taxon>Russulales</taxon>
        <taxon>Auriscalpiaceae</taxon>
        <taxon>Auriscalpium</taxon>
    </lineage>
</organism>
<protein>
    <submittedName>
        <fullName evidence="1">Proline-specific peptidase</fullName>
    </submittedName>
</protein>
<evidence type="ECO:0000313" key="1">
    <source>
        <dbReference type="EMBL" id="KAI0048203.1"/>
    </source>
</evidence>
<proteinExistence type="predicted"/>
<sequence>MHPPIPESTGLLPFEYQGETFETWYRVVGDLKAGHRPVVILHGGPAFPSVYLHAHDELYTSQGIPVVYYHQLGCGNSTHLPEKPKEFWTVELFIAELENVLPKLNVGDDFDLLGHSWGAMLATEYVAARQPAGLKRLVLANGPASMALYKACAAKLMASDRYPPGFLDAMRKHEEELTVASAEYQGGSYLYLQKHTCTVDPWPQELQAAFGELLKDPTVLRALFGDFILSCNGNLVGWSVEDKVAKIAYPTLVINGSEDTAQDECIAPFFHGIPKVRWVRYAKSSHMPWFEEREVYFRDLRDFLK</sequence>
<reference evidence="1" key="1">
    <citation type="submission" date="2021-02" db="EMBL/GenBank/DDBJ databases">
        <authorList>
            <consortium name="DOE Joint Genome Institute"/>
            <person name="Ahrendt S."/>
            <person name="Looney B.P."/>
            <person name="Miyauchi S."/>
            <person name="Morin E."/>
            <person name="Drula E."/>
            <person name="Courty P.E."/>
            <person name="Chicoki N."/>
            <person name="Fauchery L."/>
            <person name="Kohler A."/>
            <person name="Kuo A."/>
            <person name="Labutti K."/>
            <person name="Pangilinan J."/>
            <person name="Lipzen A."/>
            <person name="Riley R."/>
            <person name="Andreopoulos W."/>
            <person name="He G."/>
            <person name="Johnson J."/>
            <person name="Barry K.W."/>
            <person name="Grigoriev I.V."/>
            <person name="Nagy L."/>
            <person name="Hibbett D."/>
            <person name="Henrissat B."/>
            <person name="Matheny P.B."/>
            <person name="Labbe J."/>
            <person name="Martin F."/>
        </authorList>
    </citation>
    <scope>NUCLEOTIDE SEQUENCE</scope>
    <source>
        <strain evidence="1">FP105234-sp</strain>
    </source>
</reference>
<name>A0ACB8RXE3_9AGAM</name>
<dbReference type="EMBL" id="MU275890">
    <property type="protein sequence ID" value="KAI0048203.1"/>
    <property type="molecule type" value="Genomic_DNA"/>
</dbReference>